<dbReference type="GO" id="GO:0005634">
    <property type="term" value="C:nucleus"/>
    <property type="evidence" value="ECO:0007669"/>
    <property type="project" value="UniProtKB-SubCell"/>
</dbReference>
<evidence type="ECO:0000256" key="11">
    <source>
        <dbReference type="RuleBase" id="RU000682"/>
    </source>
</evidence>
<evidence type="ECO:0000313" key="12">
    <source>
        <dbReference type="EnsemblMetazoa" id="PPAI008736-PA"/>
    </source>
</evidence>
<proteinExistence type="predicted"/>
<dbReference type="VEuPathDB" id="VectorBase:PPAPM1_002830"/>
<dbReference type="PROSITE" id="PS50023">
    <property type="entry name" value="LIM_DOMAIN_2"/>
    <property type="match status" value="1"/>
</dbReference>
<name>A0A1B0GQ20_PHLPP</name>
<dbReference type="VEuPathDB" id="VectorBase:PPAI008736"/>
<evidence type="ECO:0000256" key="2">
    <source>
        <dbReference type="ARBA" id="ARBA00022723"/>
    </source>
</evidence>
<dbReference type="Pfam" id="PF00046">
    <property type="entry name" value="Homeodomain"/>
    <property type="match status" value="1"/>
</dbReference>
<dbReference type="EMBL" id="AJVK01035472">
    <property type="status" value="NOT_ANNOTATED_CDS"/>
    <property type="molecule type" value="Genomic_DNA"/>
</dbReference>
<evidence type="ECO:0000256" key="5">
    <source>
        <dbReference type="ARBA" id="ARBA00023038"/>
    </source>
</evidence>
<dbReference type="GO" id="GO:0030182">
    <property type="term" value="P:neuron differentiation"/>
    <property type="evidence" value="ECO:0007669"/>
    <property type="project" value="TreeGrafter"/>
</dbReference>
<evidence type="ECO:0000256" key="6">
    <source>
        <dbReference type="ARBA" id="ARBA00023125"/>
    </source>
</evidence>
<dbReference type="GO" id="GO:0046872">
    <property type="term" value="F:metal ion binding"/>
    <property type="evidence" value="ECO:0007669"/>
    <property type="project" value="UniProtKB-KW"/>
</dbReference>
<dbReference type="EnsemblMetazoa" id="PPAI008736-RA">
    <property type="protein sequence ID" value="PPAI008736-PA"/>
    <property type="gene ID" value="PPAI008736"/>
</dbReference>
<keyword evidence="6 9" id="KW-0238">DNA-binding</keyword>
<dbReference type="AlphaFoldDB" id="A0A1B0GQ20"/>
<keyword evidence="3" id="KW-0677">Repeat</keyword>
<protein>
    <submittedName>
        <fullName evidence="12">Uncharacterized protein</fullName>
    </submittedName>
</protein>
<dbReference type="PANTHER" id="PTHR24208:SF175">
    <property type="entry name" value="FI06571P"/>
    <property type="match status" value="1"/>
</dbReference>
<keyword evidence="13" id="KW-1185">Reference proteome</keyword>
<evidence type="ECO:0000256" key="1">
    <source>
        <dbReference type="ARBA" id="ARBA00004123"/>
    </source>
</evidence>
<dbReference type="PROSITE" id="PS50071">
    <property type="entry name" value="HOMEOBOX_2"/>
    <property type="match status" value="1"/>
</dbReference>
<keyword evidence="2 10" id="KW-0479">Metal-binding</keyword>
<dbReference type="SUPFAM" id="SSF46689">
    <property type="entry name" value="Homeodomain-like"/>
    <property type="match status" value="1"/>
</dbReference>
<reference evidence="12" key="1">
    <citation type="submission" date="2022-08" db="UniProtKB">
        <authorList>
            <consortium name="EnsemblMetazoa"/>
        </authorList>
    </citation>
    <scope>IDENTIFICATION</scope>
    <source>
        <strain evidence="12">Israel</strain>
    </source>
</reference>
<keyword evidence="8 9" id="KW-0539">Nucleus</keyword>
<dbReference type="FunFam" id="2.10.110.10:FF:000103">
    <property type="entry name" value="LIM homeobox transcription factor 1-beta"/>
    <property type="match status" value="1"/>
</dbReference>
<accession>A0A1B0GQ20</accession>
<dbReference type="GO" id="GO:0000981">
    <property type="term" value="F:DNA-binding transcription factor activity, RNA polymerase II-specific"/>
    <property type="evidence" value="ECO:0007669"/>
    <property type="project" value="TreeGrafter"/>
</dbReference>
<dbReference type="GO" id="GO:0000977">
    <property type="term" value="F:RNA polymerase II transcription regulatory region sequence-specific DNA binding"/>
    <property type="evidence" value="ECO:0007669"/>
    <property type="project" value="TreeGrafter"/>
</dbReference>
<evidence type="ECO:0000256" key="7">
    <source>
        <dbReference type="ARBA" id="ARBA00023155"/>
    </source>
</evidence>
<dbReference type="InterPro" id="IPR001781">
    <property type="entry name" value="Znf_LIM"/>
</dbReference>
<dbReference type="Proteomes" id="UP000092462">
    <property type="component" value="Unassembled WGS sequence"/>
</dbReference>
<comment type="subcellular location">
    <subcellularLocation>
        <location evidence="1 9 11">Nucleus</location>
    </subcellularLocation>
</comment>
<evidence type="ECO:0000256" key="10">
    <source>
        <dbReference type="PROSITE-ProRule" id="PRU00125"/>
    </source>
</evidence>
<dbReference type="Gene3D" id="1.10.10.60">
    <property type="entry name" value="Homeodomain-like"/>
    <property type="match status" value="1"/>
</dbReference>
<keyword evidence="4 10" id="KW-0862">Zinc</keyword>
<organism evidence="12 13">
    <name type="scientific">Phlebotomus papatasi</name>
    <name type="common">Sandfly</name>
    <dbReference type="NCBI Taxonomy" id="29031"/>
    <lineage>
        <taxon>Eukaryota</taxon>
        <taxon>Metazoa</taxon>
        <taxon>Ecdysozoa</taxon>
        <taxon>Arthropoda</taxon>
        <taxon>Hexapoda</taxon>
        <taxon>Insecta</taxon>
        <taxon>Pterygota</taxon>
        <taxon>Neoptera</taxon>
        <taxon>Endopterygota</taxon>
        <taxon>Diptera</taxon>
        <taxon>Nematocera</taxon>
        <taxon>Psychodoidea</taxon>
        <taxon>Psychodidae</taxon>
        <taxon>Phlebotomus</taxon>
        <taxon>Phlebotomus</taxon>
    </lineage>
</organism>
<dbReference type="InterPro" id="IPR001356">
    <property type="entry name" value="HD"/>
</dbReference>
<dbReference type="Gene3D" id="2.10.110.10">
    <property type="entry name" value="Cysteine Rich Protein"/>
    <property type="match status" value="1"/>
</dbReference>
<dbReference type="SMART" id="SM00132">
    <property type="entry name" value="LIM"/>
    <property type="match status" value="1"/>
</dbReference>
<evidence type="ECO:0000256" key="8">
    <source>
        <dbReference type="ARBA" id="ARBA00023242"/>
    </source>
</evidence>
<sequence length="162" mass="18668">MRIFSSALFGHHGNILRERLFVKNKCVACGERISSDEFVMRTDAEDLFHLKCFVCVVCGVQLQKGDHYVLKQGQLFCRIDYEKEVEMLQSISAAVYNDPEDFPEDYSRNSRRGPKRPRTILTTQQRRAFKACFDVSPRPCRKTRESLANDTGLSLRIVQVST</sequence>
<dbReference type="InterPro" id="IPR050453">
    <property type="entry name" value="LIM_Homeobox_TF"/>
</dbReference>
<dbReference type="InterPro" id="IPR009057">
    <property type="entry name" value="Homeodomain-like_sf"/>
</dbReference>
<evidence type="ECO:0000313" key="13">
    <source>
        <dbReference type="Proteomes" id="UP000092462"/>
    </source>
</evidence>
<keyword evidence="7 9" id="KW-0371">Homeobox</keyword>
<dbReference type="PANTHER" id="PTHR24208">
    <property type="entry name" value="LIM/HOMEOBOX PROTEIN LHX"/>
    <property type="match status" value="1"/>
</dbReference>
<evidence type="ECO:0000256" key="9">
    <source>
        <dbReference type="PROSITE-ProRule" id="PRU00108"/>
    </source>
</evidence>
<evidence type="ECO:0000256" key="3">
    <source>
        <dbReference type="ARBA" id="ARBA00022737"/>
    </source>
</evidence>
<dbReference type="Pfam" id="PF00412">
    <property type="entry name" value="LIM"/>
    <property type="match status" value="1"/>
</dbReference>
<dbReference type="CDD" id="cd00086">
    <property type="entry name" value="homeodomain"/>
    <property type="match status" value="1"/>
</dbReference>
<keyword evidence="5 10" id="KW-0440">LIM domain</keyword>
<evidence type="ECO:0000256" key="4">
    <source>
        <dbReference type="ARBA" id="ARBA00022833"/>
    </source>
</evidence>
<dbReference type="PROSITE" id="PS00478">
    <property type="entry name" value="LIM_DOMAIN_1"/>
    <property type="match status" value="1"/>
</dbReference>